<accession>A0A3M9XQ39</accession>
<proteinExistence type="predicted"/>
<keyword evidence="1" id="KW-0812">Transmembrane</keyword>
<dbReference type="AlphaFoldDB" id="A0A3M9XQ39"/>
<evidence type="ECO:0000313" key="2">
    <source>
        <dbReference type="EMBL" id="RNJ50154.1"/>
    </source>
</evidence>
<dbReference type="RefSeq" id="WP_123176103.1">
    <property type="nucleotide sequence ID" value="NZ_QWDD01000001.1"/>
</dbReference>
<feature type="transmembrane region" description="Helical" evidence="1">
    <location>
        <begin position="27"/>
        <end position="54"/>
    </location>
</feature>
<organism evidence="2 3">
    <name type="scientific">Methylocystis hirsuta</name>
    <dbReference type="NCBI Taxonomy" id="369798"/>
    <lineage>
        <taxon>Bacteria</taxon>
        <taxon>Pseudomonadati</taxon>
        <taxon>Pseudomonadota</taxon>
        <taxon>Alphaproteobacteria</taxon>
        <taxon>Hyphomicrobiales</taxon>
        <taxon>Methylocystaceae</taxon>
        <taxon>Methylocystis</taxon>
    </lineage>
</organism>
<comment type="caution">
    <text evidence="2">The sequence shown here is derived from an EMBL/GenBank/DDBJ whole genome shotgun (WGS) entry which is preliminary data.</text>
</comment>
<dbReference type="OrthoDB" id="6064848at2"/>
<dbReference type="Proteomes" id="UP000268623">
    <property type="component" value="Unassembled WGS sequence"/>
</dbReference>
<evidence type="ECO:0000256" key="1">
    <source>
        <dbReference type="SAM" id="Phobius"/>
    </source>
</evidence>
<protein>
    <submittedName>
        <fullName evidence="2">DUF2975 domain-containing protein</fullName>
    </submittedName>
</protein>
<gene>
    <name evidence="2" type="ORF">D1O30_11675</name>
</gene>
<keyword evidence="1" id="KW-1133">Transmembrane helix</keyword>
<feature type="transmembrane region" description="Helical" evidence="1">
    <location>
        <begin position="162"/>
        <end position="182"/>
    </location>
</feature>
<keyword evidence="1" id="KW-0472">Membrane</keyword>
<dbReference type="EMBL" id="QWDD01000001">
    <property type="protein sequence ID" value="RNJ50154.1"/>
    <property type="molecule type" value="Genomic_DNA"/>
</dbReference>
<feature type="transmembrane region" description="Helical" evidence="1">
    <location>
        <begin position="90"/>
        <end position="110"/>
    </location>
</feature>
<evidence type="ECO:0000313" key="3">
    <source>
        <dbReference type="Proteomes" id="UP000268623"/>
    </source>
</evidence>
<name>A0A3M9XQ39_9HYPH</name>
<reference evidence="2 3" key="1">
    <citation type="submission" date="2018-08" db="EMBL/GenBank/DDBJ databases">
        <title>Genome sequence of Methylocystis hirsuta CSC1, a methanotroph able to accumulate PHAs.</title>
        <authorList>
            <person name="Bordel S."/>
            <person name="Rodriguez E."/>
            <person name="Gancedo J."/>
            <person name="Munoz R."/>
        </authorList>
    </citation>
    <scope>NUCLEOTIDE SEQUENCE [LARGE SCALE GENOMIC DNA]</scope>
    <source>
        <strain evidence="2 3">CSC1</strain>
    </source>
</reference>
<keyword evidence="3" id="KW-1185">Reference proteome</keyword>
<sequence length="199" mass="21602">MTNVVHIPPLATPLEPRRRRAIRRRSAILATVMLWTLALTLCATALLITAALFYRGEMLSFGPGGLWIGHGPDPALGRISLATLTFPQRLAGVLAIAFLTAPVLGILHFARRLFQLYAQGVVFTPANARLIKCMAACLAAYAFAPFCANRAILLAGLTSDPIWFHADEILALVFAALAYVVADVMEFGHEIESDRDGFI</sequence>
<feature type="transmembrane region" description="Helical" evidence="1">
    <location>
        <begin position="130"/>
        <end position="156"/>
    </location>
</feature>